<dbReference type="InterPro" id="IPR036259">
    <property type="entry name" value="MFS_trans_sf"/>
</dbReference>
<comment type="subcellular location">
    <subcellularLocation>
        <location evidence="1">Cell membrane</location>
        <topology evidence="1">Multi-pass membrane protein</topology>
    </subcellularLocation>
</comment>
<feature type="transmembrane region" description="Helical" evidence="7">
    <location>
        <begin position="260"/>
        <end position="281"/>
    </location>
</feature>
<dbReference type="Proteomes" id="UP000590511">
    <property type="component" value="Unassembled WGS sequence"/>
</dbReference>
<evidence type="ECO:0000256" key="3">
    <source>
        <dbReference type="ARBA" id="ARBA00022475"/>
    </source>
</evidence>
<evidence type="ECO:0000256" key="4">
    <source>
        <dbReference type="ARBA" id="ARBA00022692"/>
    </source>
</evidence>
<feature type="transmembrane region" description="Helical" evidence="7">
    <location>
        <begin position="174"/>
        <end position="191"/>
    </location>
</feature>
<keyword evidence="2" id="KW-0813">Transport</keyword>
<comment type="caution">
    <text evidence="10">The sequence shown here is derived from an EMBL/GenBank/DDBJ whole genome shotgun (WGS) entry which is preliminary data.</text>
</comment>
<dbReference type="EMBL" id="BOMP01000157">
    <property type="protein sequence ID" value="GIE45220.1"/>
    <property type="molecule type" value="Genomic_DNA"/>
</dbReference>
<sequence length="407" mass="43354">MSPLVQTLLPTRLGTSFRWLLASSWTTNLGDGIGAAAGPLLVASLTSDEFLIALAALTTWAPPLICGLWAGVLSDRHDRRMIVLAANAFRAVVLLVMIAALTTGHLTVVAALTGVALISTAEVFADNTTGTLTPMLVDRDDLALANARLQTGFITFNQLAGPSIGAALFTLGRSWPLVSEVLLILAGMLLVSRVKLPPHGRTGSPDVRREIVEGFRWVLHHPPVRTLCLTILIFNLSFGAAWAVLVLYARDQLGLGDFGFGLITTVSAVGGLLGTALYGWITARVSLGNVMRIGLIIETLTHLILAATRSPLVALPVFFLFGAHAFIWSTTSTTVRQRAVPEHLQGRVNAVNTICVYAGLVAGSAIGGLLAKQYDVVAPFWAAFAASAVFLILLWPQMTRIAHDDQL</sequence>
<dbReference type="Proteomes" id="UP000631312">
    <property type="component" value="Unassembled WGS sequence"/>
</dbReference>
<name>A0A7W7MGQ7_9ACTN</name>
<organism evidence="10 11">
    <name type="scientific">Actinoplanes lobatus</name>
    <dbReference type="NCBI Taxonomy" id="113568"/>
    <lineage>
        <taxon>Bacteria</taxon>
        <taxon>Bacillati</taxon>
        <taxon>Actinomycetota</taxon>
        <taxon>Actinomycetes</taxon>
        <taxon>Micromonosporales</taxon>
        <taxon>Micromonosporaceae</taxon>
        <taxon>Actinoplanes</taxon>
    </lineage>
</organism>
<dbReference type="RefSeq" id="WP_188121574.1">
    <property type="nucleotide sequence ID" value="NZ_BOMP01000157.1"/>
</dbReference>
<feature type="transmembrane region" description="Helical" evidence="7">
    <location>
        <begin position="226"/>
        <end position="248"/>
    </location>
</feature>
<dbReference type="PANTHER" id="PTHR23513:SF6">
    <property type="entry name" value="MAJOR FACILITATOR SUPERFAMILY ASSOCIATED DOMAIN-CONTAINING PROTEIN"/>
    <property type="match status" value="1"/>
</dbReference>
<evidence type="ECO:0000256" key="7">
    <source>
        <dbReference type="SAM" id="Phobius"/>
    </source>
</evidence>
<evidence type="ECO:0000256" key="1">
    <source>
        <dbReference type="ARBA" id="ARBA00004651"/>
    </source>
</evidence>
<reference evidence="10 11" key="1">
    <citation type="submission" date="2020-08" db="EMBL/GenBank/DDBJ databases">
        <title>Sequencing the genomes of 1000 actinobacteria strains.</title>
        <authorList>
            <person name="Klenk H.-P."/>
        </authorList>
    </citation>
    <scope>NUCLEOTIDE SEQUENCE [LARGE SCALE GENOMIC DNA]</scope>
    <source>
        <strain evidence="10 11">DSM 43150</strain>
    </source>
</reference>
<dbReference type="InterPro" id="IPR020846">
    <property type="entry name" value="MFS_dom"/>
</dbReference>
<feature type="domain" description="Major facilitator superfamily (MFS) profile" evidence="8">
    <location>
        <begin position="223"/>
        <end position="407"/>
    </location>
</feature>
<evidence type="ECO:0000313" key="9">
    <source>
        <dbReference type="EMBL" id="GIE45220.1"/>
    </source>
</evidence>
<feature type="transmembrane region" description="Helical" evidence="7">
    <location>
        <begin position="350"/>
        <end position="370"/>
    </location>
</feature>
<dbReference type="EMBL" id="JACHNC010000001">
    <property type="protein sequence ID" value="MBB4749220.1"/>
    <property type="molecule type" value="Genomic_DNA"/>
</dbReference>
<protein>
    <submittedName>
        <fullName evidence="10">MFS family permease</fullName>
    </submittedName>
    <submittedName>
        <fullName evidence="9">MFS transporter</fullName>
    </submittedName>
</protein>
<keyword evidence="12" id="KW-1185">Reference proteome</keyword>
<evidence type="ECO:0000313" key="12">
    <source>
        <dbReference type="Proteomes" id="UP000631312"/>
    </source>
</evidence>
<keyword evidence="5 7" id="KW-1133">Transmembrane helix</keyword>
<dbReference type="GO" id="GO:0022857">
    <property type="term" value="F:transmembrane transporter activity"/>
    <property type="evidence" value="ECO:0007669"/>
    <property type="project" value="InterPro"/>
</dbReference>
<accession>A0A7W7MGQ7</accession>
<feature type="transmembrane region" description="Helical" evidence="7">
    <location>
        <begin position="50"/>
        <end position="72"/>
    </location>
</feature>
<dbReference type="GO" id="GO:0005886">
    <property type="term" value="C:plasma membrane"/>
    <property type="evidence" value="ECO:0007669"/>
    <property type="project" value="UniProtKB-SubCell"/>
</dbReference>
<dbReference type="InterPro" id="IPR010290">
    <property type="entry name" value="TM_effector"/>
</dbReference>
<dbReference type="Pfam" id="PF05977">
    <property type="entry name" value="MFS_3"/>
    <property type="match status" value="1"/>
</dbReference>
<dbReference type="PANTHER" id="PTHR23513">
    <property type="entry name" value="INTEGRAL MEMBRANE EFFLUX PROTEIN-RELATED"/>
    <property type="match status" value="1"/>
</dbReference>
<keyword evidence="4 7" id="KW-0812">Transmembrane</keyword>
<evidence type="ECO:0000256" key="6">
    <source>
        <dbReference type="ARBA" id="ARBA00023136"/>
    </source>
</evidence>
<evidence type="ECO:0000313" key="10">
    <source>
        <dbReference type="EMBL" id="MBB4749220.1"/>
    </source>
</evidence>
<dbReference type="CDD" id="cd06173">
    <property type="entry name" value="MFS_MefA_like"/>
    <property type="match status" value="1"/>
</dbReference>
<gene>
    <name evidence="9" type="ORF">Alo02nite_81180</name>
    <name evidence="10" type="ORF">BJ964_003381</name>
</gene>
<keyword evidence="3" id="KW-1003">Cell membrane</keyword>
<proteinExistence type="predicted"/>
<reference evidence="9 12" key="2">
    <citation type="submission" date="2021-01" db="EMBL/GenBank/DDBJ databases">
        <title>Whole genome shotgun sequence of Actinoplanes lobatus NBRC 12513.</title>
        <authorList>
            <person name="Komaki H."/>
            <person name="Tamura T."/>
        </authorList>
    </citation>
    <scope>NUCLEOTIDE SEQUENCE [LARGE SCALE GENOMIC DNA]</scope>
    <source>
        <strain evidence="9 12">NBRC 12513</strain>
    </source>
</reference>
<feature type="transmembrane region" description="Helical" evidence="7">
    <location>
        <begin position="376"/>
        <end position="395"/>
    </location>
</feature>
<feature type="transmembrane region" description="Helical" evidence="7">
    <location>
        <begin position="290"/>
        <end position="307"/>
    </location>
</feature>
<evidence type="ECO:0000259" key="8">
    <source>
        <dbReference type="PROSITE" id="PS50850"/>
    </source>
</evidence>
<dbReference type="Gene3D" id="1.20.1250.20">
    <property type="entry name" value="MFS general substrate transporter like domains"/>
    <property type="match status" value="1"/>
</dbReference>
<keyword evidence="6 7" id="KW-0472">Membrane</keyword>
<dbReference type="PROSITE" id="PS50850">
    <property type="entry name" value="MFS"/>
    <property type="match status" value="1"/>
</dbReference>
<feature type="transmembrane region" description="Helical" evidence="7">
    <location>
        <begin position="313"/>
        <end position="329"/>
    </location>
</feature>
<feature type="transmembrane region" description="Helical" evidence="7">
    <location>
        <begin position="92"/>
        <end position="118"/>
    </location>
</feature>
<dbReference type="SUPFAM" id="SSF103473">
    <property type="entry name" value="MFS general substrate transporter"/>
    <property type="match status" value="1"/>
</dbReference>
<dbReference type="AlphaFoldDB" id="A0A7W7MGQ7"/>
<evidence type="ECO:0000256" key="5">
    <source>
        <dbReference type="ARBA" id="ARBA00022989"/>
    </source>
</evidence>
<evidence type="ECO:0000313" key="11">
    <source>
        <dbReference type="Proteomes" id="UP000590511"/>
    </source>
</evidence>
<evidence type="ECO:0000256" key="2">
    <source>
        <dbReference type="ARBA" id="ARBA00022448"/>
    </source>
</evidence>